<name>A0ABR2TR84_9ROSI</name>
<sequence>MLPLPLPLQAKNDLKNKDELLVYTIVNVKDTYPNVVEDLAGSESCPWPQARFGIYPIVTRREDIVFPDDPHPRATMKLDDELKGLFRLIELPSARHVRYRQKKME</sequence>
<protein>
    <submittedName>
        <fullName evidence="1">Uncharacterized protein</fullName>
    </submittedName>
</protein>
<evidence type="ECO:0000313" key="2">
    <source>
        <dbReference type="Proteomes" id="UP001396334"/>
    </source>
</evidence>
<accession>A0ABR2TR84</accession>
<evidence type="ECO:0000313" key="1">
    <source>
        <dbReference type="EMBL" id="KAK9039929.1"/>
    </source>
</evidence>
<dbReference type="EMBL" id="JBBPBN010000004">
    <property type="protein sequence ID" value="KAK9039929.1"/>
    <property type="molecule type" value="Genomic_DNA"/>
</dbReference>
<comment type="caution">
    <text evidence="1">The sequence shown here is derived from an EMBL/GenBank/DDBJ whole genome shotgun (WGS) entry which is preliminary data.</text>
</comment>
<organism evidence="1 2">
    <name type="scientific">Hibiscus sabdariffa</name>
    <name type="common">roselle</name>
    <dbReference type="NCBI Taxonomy" id="183260"/>
    <lineage>
        <taxon>Eukaryota</taxon>
        <taxon>Viridiplantae</taxon>
        <taxon>Streptophyta</taxon>
        <taxon>Embryophyta</taxon>
        <taxon>Tracheophyta</taxon>
        <taxon>Spermatophyta</taxon>
        <taxon>Magnoliopsida</taxon>
        <taxon>eudicotyledons</taxon>
        <taxon>Gunneridae</taxon>
        <taxon>Pentapetalae</taxon>
        <taxon>rosids</taxon>
        <taxon>malvids</taxon>
        <taxon>Malvales</taxon>
        <taxon>Malvaceae</taxon>
        <taxon>Malvoideae</taxon>
        <taxon>Hibiscus</taxon>
    </lineage>
</organism>
<proteinExistence type="predicted"/>
<keyword evidence="2" id="KW-1185">Reference proteome</keyword>
<gene>
    <name evidence="1" type="ORF">V6N11_015111</name>
</gene>
<dbReference type="Proteomes" id="UP001396334">
    <property type="component" value="Unassembled WGS sequence"/>
</dbReference>
<reference evidence="1 2" key="1">
    <citation type="journal article" date="2024" name="G3 (Bethesda)">
        <title>Genome assembly of Hibiscus sabdariffa L. provides insights into metabolisms of medicinal natural products.</title>
        <authorList>
            <person name="Kim T."/>
        </authorList>
    </citation>
    <scope>NUCLEOTIDE SEQUENCE [LARGE SCALE GENOMIC DNA]</scope>
    <source>
        <strain evidence="1">TK-2024</strain>
        <tissue evidence="1">Old leaves</tissue>
    </source>
</reference>